<evidence type="ECO:0000313" key="4">
    <source>
        <dbReference type="EMBL" id="QEK38331.1"/>
    </source>
</evidence>
<dbReference type="PROSITE" id="PS01317">
    <property type="entry name" value="SSRP"/>
    <property type="match status" value="1"/>
</dbReference>
<dbReference type="Pfam" id="PF01668">
    <property type="entry name" value="SmpB"/>
    <property type="match status" value="1"/>
</dbReference>
<evidence type="ECO:0000256" key="2">
    <source>
        <dbReference type="ARBA" id="ARBA00022884"/>
    </source>
</evidence>
<organism evidence="4 5">
    <name type="scientific">Candidatus Cytomitobacter primus</name>
    <dbReference type="NCBI Taxonomy" id="2066024"/>
    <lineage>
        <taxon>Bacteria</taxon>
        <taxon>Pseudomonadati</taxon>
        <taxon>Pseudomonadota</taxon>
        <taxon>Alphaproteobacteria</taxon>
        <taxon>Holosporales</taxon>
        <taxon>Holosporaceae</taxon>
        <taxon>Candidatus Cytomitobacter</taxon>
    </lineage>
</organism>
<dbReference type="OrthoDB" id="9805462at2"/>
<reference evidence="4 5" key="1">
    <citation type="submission" date="2019-08" db="EMBL/GenBank/DDBJ databases">
        <title>Highly reduced genomes of protist endosymbionts show evolutionary convergence.</title>
        <authorList>
            <person name="George E."/>
            <person name="Husnik F."/>
            <person name="Tashyreva D."/>
            <person name="Prokopchuk G."/>
            <person name="Horak A."/>
            <person name="Kwong W.K."/>
            <person name="Lukes J."/>
            <person name="Keeling P.J."/>
        </authorList>
    </citation>
    <scope>NUCLEOTIDE SEQUENCE [LARGE SCALE GENOMIC DNA]</scope>
    <source>
        <strain evidence="4">1604LC</strain>
    </source>
</reference>
<dbReference type="RefSeq" id="WP_148971447.1">
    <property type="nucleotide sequence ID" value="NZ_CP043316.1"/>
</dbReference>
<evidence type="ECO:0000256" key="1">
    <source>
        <dbReference type="ARBA" id="ARBA00022490"/>
    </source>
</evidence>
<dbReference type="GO" id="GO:0003723">
    <property type="term" value="F:RNA binding"/>
    <property type="evidence" value="ECO:0007669"/>
    <property type="project" value="UniProtKB-UniRule"/>
</dbReference>
<comment type="similarity">
    <text evidence="3">Belongs to the SmpB family.</text>
</comment>
<dbReference type="AlphaFoldDB" id="A0A5C0UF70"/>
<dbReference type="InterPro" id="IPR000037">
    <property type="entry name" value="SsrA-bd_prot"/>
</dbReference>
<protein>
    <recommendedName>
        <fullName evidence="3">SsrA-binding protein</fullName>
    </recommendedName>
    <alternativeName>
        <fullName evidence="3">Small protein B</fullName>
    </alternativeName>
</protein>
<sequence length="143" mass="16721">MLLNRKARFDYTILNSFEAGLVLLGGEVKAIRNGMGDIVRGHVMLHDNEAWLMNMFIPIYKNSTIEYDTTRNRKLLLKKKQIRSLIGKIKEKGLTLVPLKLYFVRGLAKIEIGIAEGKKKFDKRKTIKERDLRREVERTKLKY</sequence>
<dbReference type="SUPFAM" id="SSF74982">
    <property type="entry name" value="Small protein B (SmpB)"/>
    <property type="match status" value="1"/>
</dbReference>
<dbReference type="GO" id="GO:0005829">
    <property type="term" value="C:cytosol"/>
    <property type="evidence" value="ECO:0007669"/>
    <property type="project" value="TreeGrafter"/>
</dbReference>
<dbReference type="InterPro" id="IPR023620">
    <property type="entry name" value="SmpB"/>
</dbReference>
<dbReference type="HAMAP" id="MF_00023">
    <property type="entry name" value="SmpB"/>
    <property type="match status" value="1"/>
</dbReference>
<evidence type="ECO:0000256" key="3">
    <source>
        <dbReference type="HAMAP-Rule" id="MF_00023"/>
    </source>
</evidence>
<dbReference type="CDD" id="cd09294">
    <property type="entry name" value="SmpB"/>
    <property type="match status" value="1"/>
</dbReference>
<dbReference type="EMBL" id="CP043316">
    <property type="protein sequence ID" value="QEK38331.1"/>
    <property type="molecule type" value="Genomic_DNA"/>
</dbReference>
<comment type="function">
    <text evidence="3">Required for rescue of stalled ribosomes mediated by trans-translation. Binds to transfer-messenger RNA (tmRNA), required for stable association of tmRNA with ribosomes. tmRNA and SmpB together mimic tRNA shape, replacing the anticodon stem-loop with SmpB. tmRNA is encoded by the ssrA gene; the 2 termini fold to resemble tRNA(Ala) and it encodes a 'tag peptide', a short internal open reading frame. During trans-translation Ala-aminoacylated tmRNA acts like a tRNA, entering the A-site of stalled ribosomes, displacing the stalled mRNA. The ribosome then switches to translate the ORF on the tmRNA; the nascent peptide is terminated with the 'tag peptide' encoded by the tmRNA and targeted for degradation. The ribosome is freed to recommence translation, which seems to be the essential function of trans-translation.</text>
</comment>
<dbReference type="Gene3D" id="2.40.280.10">
    <property type="match status" value="1"/>
</dbReference>
<dbReference type="GO" id="GO:0070930">
    <property type="term" value="P:trans-translation-dependent protein tagging"/>
    <property type="evidence" value="ECO:0007669"/>
    <property type="project" value="TreeGrafter"/>
</dbReference>
<keyword evidence="2 3" id="KW-0694">RNA-binding</keyword>
<proteinExistence type="inferred from homology"/>
<dbReference type="NCBIfam" id="TIGR00086">
    <property type="entry name" value="smpB"/>
    <property type="match status" value="1"/>
</dbReference>
<keyword evidence="5" id="KW-1185">Reference proteome</keyword>
<dbReference type="Proteomes" id="UP000325004">
    <property type="component" value="Chromosome"/>
</dbReference>
<accession>A0A5C0UF70</accession>
<comment type="subcellular location">
    <subcellularLocation>
        <location evidence="3">Cytoplasm</location>
    </subcellularLocation>
    <text evidence="3">The tmRNA-SmpB complex associates with stalled 70S ribosomes.</text>
</comment>
<keyword evidence="1 3" id="KW-0963">Cytoplasm</keyword>
<dbReference type="PANTHER" id="PTHR30308">
    <property type="entry name" value="TMRNA-BINDING COMPONENT OF TRANS-TRANSLATION TAGGING COMPLEX"/>
    <property type="match status" value="1"/>
</dbReference>
<dbReference type="InterPro" id="IPR020081">
    <property type="entry name" value="SsrA-bd_prot_CS"/>
</dbReference>
<dbReference type="GO" id="GO:0070929">
    <property type="term" value="P:trans-translation"/>
    <property type="evidence" value="ECO:0007669"/>
    <property type="project" value="UniProtKB-UniRule"/>
</dbReference>
<dbReference type="PANTHER" id="PTHR30308:SF2">
    <property type="entry name" value="SSRA-BINDING PROTEIN"/>
    <property type="match status" value="1"/>
</dbReference>
<evidence type="ECO:0000313" key="5">
    <source>
        <dbReference type="Proteomes" id="UP000325004"/>
    </source>
</evidence>
<dbReference type="NCBIfam" id="NF003843">
    <property type="entry name" value="PRK05422.1"/>
    <property type="match status" value="1"/>
</dbReference>
<gene>
    <name evidence="3 4" type="primary">smpB</name>
    <name evidence="4" type="ORF">FZC34_00105</name>
</gene>
<name>A0A5C0UF70_9PROT</name>
<dbReference type="KEGG" id="cpri:FZC34_00105"/>